<reference evidence="2 3" key="1">
    <citation type="submission" date="2024-05" db="EMBL/GenBank/DDBJ databases">
        <title>Genome sequencing and assembly of Indian major carp, Cirrhinus mrigala (Hamilton, 1822).</title>
        <authorList>
            <person name="Mohindra V."/>
            <person name="Chowdhury L.M."/>
            <person name="Lal K."/>
            <person name="Jena J.K."/>
        </authorList>
    </citation>
    <scope>NUCLEOTIDE SEQUENCE [LARGE SCALE GENOMIC DNA]</scope>
    <source>
        <strain evidence="2">CM1030</strain>
        <tissue evidence="2">Blood</tissue>
    </source>
</reference>
<dbReference type="InterPro" id="IPR012337">
    <property type="entry name" value="RNaseH-like_sf"/>
</dbReference>
<proteinExistence type="predicted"/>
<sequence length="131" mass="14897">MKEKLKNAMQTVKYIATTTDCWTAHRQSFIGVTAHWIEPDTLERKLKGTHSYDVLASALNDIHSEYNIREKIVRTTTDNASNFIKAFRVYACEDEGSSTEDESKGVNDSEEEDAEEETEGVEVEALMEEED</sequence>
<accession>A0ABD0R899</accession>
<dbReference type="EMBL" id="JAMKFB020000004">
    <property type="protein sequence ID" value="KAL0194744.1"/>
    <property type="molecule type" value="Genomic_DNA"/>
</dbReference>
<evidence type="ECO:0000313" key="2">
    <source>
        <dbReference type="EMBL" id="KAL0194744.1"/>
    </source>
</evidence>
<dbReference type="PANTHER" id="PTHR47501">
    <property type="entry name" value="TRANSPOSASE-RELATED"/>
    <property type="match status" value="1"/>
</dbReference>
<evidence type="ECO:0000313" key="3">
    <source>
        <dbReference type="Proteomes" id="UP001529510"/>
    </source>
</evidence>
<name>A0ABD0R899_CIRMR</name>
<dbReference type="SUPFAM" id="SSF53098">
    <property type="entry name" value="Ribonuclease H-like"/>
    <property type="match status" value="1"/>
</dbReference>
<dbReference type="Proteomes" id="UP001529510">
    <property type="component" value="Unassembled WGS sequence"/>
</dbReference>
<gene>
    <name evidence="2" type="ORF">M9458_008316</name>
</gene>
<feature type="non-terminal residue" evidence="2">
    <location>
        <position position="131"/>
    </location>
</feature>
<keyword evidence="3" id="KW-1185">Reference proteome</keyword>
<feature type="compositionally biased region" description="Acidic residues" evidence="1">
    <location>
        <begin position="108"/>
        <end position="131"/>
    </location>
</feature>
<dbReference type="PANTHER" id="PTHR47501:SF5">
    <property type="entry name" value="HAT C-TERMINAL DIMERISATION DOMAIN-CONTAINING PROTEIN"/>
    <property type="match status" value="1"/>
</dbReference>
<feature type="region of interest" description="Disordered" evidence="1">
    <location>
        <begin position="93"/>
        <end position="131"/>
    </location>
</feature>
<protein>
    <submittedName>
        <fullName evidence="2">Uncharacterized protein</fullName>
    </submittedName>
</protein>
<dbReference type="AlphaFoldDB" id="A0ABD0R899"/>
<comment type="caution">
    <text evidence="2">The sequence shown here is derived from an EMBL/GenBank/DDBJ whole genome shotgun (WGS) entry which is preliminary data.</text>
</comment>
<organism evidence="2 3">
    <name type="scientific">Cirrhinus mrigala</name>
    <name type="common">Mrigala</name>
    <dbReference type="NCBI Taxonomy" id="683832"/>
    <lineage>
        <taxon>Eukaryota</taxon>
        <taxon>Metazoa</taxon>
        <taxon>Chordata</taxon>
        <taxon>Craniata</taxon>
        <taxon>Vertebrata</taxon>
        <taxon>Euteleostomi</taxon>
        <taxon>Actinopterygii</taxon>
        <taxon>Neopterygii</taxon>
        <taxon>Teleostei</taxon>
        <taxon>Ostariophysi</taxon>
        <taxon>Cypriniformes</taxon>
        <taxon>Cyprinidae</taxon>
        <taxon>Labeoninae</taxon>
        <taxon>Labeonini</taxon>
        <taxon>Cirrhinus</taxon>
    </lineage>
</organism>
<evidence type="ECO:0000256" key="1">
    <source>
        <dbReference type="SAM" id="MobiDB-lite"/>
    </source>
</evidence>